<dbReference type="InterPro" id="IPR018721">
    <property type="entry name" value="DUF2252"/>
</dbReference>
<sequence>MKNRQQIIDEELLRVDGVCPGNGHAKHKKMSISPFVFYRGTSQLFYNDVACGLLDIPSVENIPLTTIMGDCHTSNFGFFTEEGSFGERIIFSVNDFDDACVGHGIWDIIRLLVSLLLAAEHCKGVVDGCYASEKDYSHKTAVDNGQVQRAMQAFLNAYMLVLEQGLSRKASDTYFLDETFDDFATPSPIQKRYQKAKKVVLGGECFLEKSSLAKAIALEHYPLKFKQREDKFVRLSGEEFREITRAVSPYFFESILDIVARVGSGTGSVGMQRYYALVGPEDINEVSQLALCHVVEIKQQREAAPLFHFPNLHHQNRLNPAHLTVKCQRRMQRRSDYILDEAYFNAQHWLVRSRHHAKVGIDPEHIGIGKVNTHHGGFIFYASACGQELARAHCRGDRYSLDYERAQLSYLQTHAKRLLEIANQYAKQVMQDWTYLCEMEQ</sequence>
<accession>A0AA37WL82</accession>
<reference evidence="1" key="2">
    <citation type="submission" date="2023-01" db="EMBL/GenBank/DDBJ databases">
        <title>Draft genome sequence of Agaribacter marinus strain NBRC 110023.</title>
        <authorList>
            <person name="Sun Q."/>
            <person name="Mori K."/>
        </authorList>
    </citation>
    <scope>NUCLEOTIDE SEQUENCE</scope>
    <source>
        <strain evidence="1">NBRC 110023</strain>
    </source>
</reference>
<dbReference type="Proteomes" id="UP001156601">
    <property type="component" value="Unassembled WGS sequence"/>
</dbReference>
<dbReference type="Pfam" id="PF10009">
    <property type="entry name" value="DUF2252"/>
    <property type="match status" value="1"/>
</dbReference>
<organism evidence="1 2">
    <name type="scientific">Agaribacter marinus</name>
    <dbReference type="NCBI Taxonomy" id="1431249"/>
    <lineage>
        <taxon>Bacteria</taxon>
        <taxon>Pseudomonadati</taxon>
        <taxon>Pseudomonadota</taxon>
        <taxon>Gammaproteobacteria</taxon>
        <taxon>Alteromonadales</taxon>
        <taxon>Alteromonadaceae</taxon>
        <taxon>Agaribacter</taxon>
    </lineage>
</organism>
<reference evidence="1" key="1">
    <citation type="journal article" date="2014" name="Int. J. Syst. Evol. Microbiol.">
        <title>Complete genome sequence of Corynebacterium casei LMG S-19264T (=DSM 44701T), isolated from a smear-ripened cheese.</title>
        <authorList>
            <consortium name="US DOE Joint Genome Institute (JGI-PGF)"/>
            <person name="Walter F."/>
            <person name="Albersmeier A."/>
            <person name="Kalinowski J."/>
            <person name="Ruckert C."/>
        </authorList>
    </citation>
    <scope>NUCLEOTIDE SEQUENCE</scope>
    <source>
        <strain evidence="1">NBRC 110023</strain>
    </source>
</reference>
<dbReference type="InterPro" id="IPR011009">
    <property type="entry name" value="Kinase-like_dom_sf"/>
</dbReference>
<dbReference type="EMBL" id="BSOT01000006">
    <property type="protein sequence ID" value="GLR71690.1"/>
    <property type="molecule type" value="Genomic_DNA"/>
</dbReference>
<name>A0AA37WL82_9ALTE</name>
<evidence type="ECO:0008006" key="3">
    <source>
        <dbReference type="Google" id="ProtNLM"/>
    </source>
</evidence>
<dbReference type="SUPFAM" id="SSF56112">
    <property type="entry name" value="Protein kinase-like (PK-like)"/>
    <property type="match status" value="1"/>
</dbReference>
<evidence type="ECO:0000313" key="1">
    <source>
        <dbReference type="EMBL" id="GLR71690.1"/>
    </source>
</evidence>
<dbReference type="PANTHER" id="PTHR39441">
    <property type="entry name" value="DUF2252 DOMAIN-CONTAINING PROTEIN"/>
    <property type="match status" value="1"/>
</dbReference>
<keyword evidence="2" id="KW-1185">Reference proteome</keyword>
<dbReference type="AlphaFoldDB" id="A0AA37WL82"/>
<gene>
    <name evidence="1" type="ORF">GCM10007852_25980</name>
</gene>
<protein>
    <recommendedName>
        <fullName evidence="3">DUF2252 domain-containing protein</fullName>
    </recommendedName>
</protein>
<proteinExistence type="predicted"/>
<dbReference type="PANTHER" id="PTHR39441:SF1">
    <property type="entry name" value="DUF2252 DOMAIN-CONTAINING PROTEIN"/>
    <property type="match status" value="1"/>
</dbReference>
<dbReference type="RefSeq" id="WP_284218027.1">
    <property type="nucleotide sequence ID" value="NZ_BSOT01000006.1"/>
</dbReference>
<evidence type="ECO:0000313" key="2">
    <source>
        <dbReference type="Proteomes" id="UP001156601"/>
    </source>
</evidence>
<comment type="caution">
    <text evidence="1">The sequence shown here is derived from an EMBL/GenBank/DDBJ whole genome shotgun (WGS) entry which is preliminary data.</text>
</comment>